<comment type="catalytic activity">
    <reaction evidence="1 5">
        <text>[protein]-peptidylproline (omega=180) = [protein]-peptidylproline (omega=0)</text>
        <dbReference type="Rhea" id="RHEA:16237"/>
        <dbReference type="Rhea" id="RHEA-COMP:10747"/>
        <dbReference type="Rhea" id="RHEA-COMP:10748"/>
        <dbReference type="ChEBI" id="CHEBI:83833"/>
        <dbReference type="ChEBI" id="CHEBI:83834"/>
        <dbReference type="EC" id="5.2.1.8"/>
    </reaction>
</comment>
<comment type="similarity">
    <text evidence="4">Belongs to the FKBP-type PPIase family. FKBP1 subfamily.</text>
</comment>
<evidence type="ECO:0000256" key="5">
    <source>
        <dbReference type="PROSITE-ProRule" id="PRU00277"/>
    </source>
</evidence>
<evidence type="ECO:0000256" key="3">
    <source>
        <dbReference type="ARBA" id="ARBA00023235"/>
    </source>
</evidence>
<dbReference type="Pfam" id="PF00254">
    <property type="entry name" value="FKBP_C"/>
    <property type="match status" value="1"/>
</dbReference>
<dbReference type="PANTHER" id="PTHR10516">
    <property type="entry name" value="PEPTIDYL-PROLYL CIS-TRANS ISOMERASE"/>
    <property type="match status" value="1"/>
</dbReference>
<protein>
    <recommendedName>
        <fullName evidence="5">peptidylprolyl isomerase</fullName>
        <ecNumber evidence="5">5.2.1.8</ecNumber>
    </recommendedName>
</protein>
<dbReference type="GeneID" id="27899316"/>
<dbReference type="OMA" id="FTSMNNQ"/>
<dbReference type="EC" id="5.2.1.8" evidence="5"/>
<reference evidence="7 8" key="1">
    <citation type="journal article" date="2012" name="PLoS Pathog.">
        <title>Diverse lifestyles and strategies of plant pathogenesis encoded in the genomes of eighteen Dothideomycetes fungi.</title>
        <authorList>
            <person name="Ohm R.A."/>
            <person name="Feau N."/>
            <person name="Henrissat B."/>
            <person name="Schoch C.L."/>
            <person name="Horwitz B.A."/>
            <person name="Barry K.W."/>
            <person name="Condon B.J."/>
            <person name="Copeland A.C."/>
            <person name="Dhillon B."/>
            <person name="Glaser F."/>
            <person name="Hesse C.N."/>
            <person name="Kosti I."/>
            <person name="LaButti K."/>
            <person name="Lindquist E.A."/>
            <person name="Lucas S."/>
            <person name="Salamov A.A."/>
            <person name="Bradshaw R.E."/>
            <person name="Ciuffetti L."/>
            <person name="Hamelin R.C."/>
            <person name="Kema G.H.J."/>
            <person name="Lawrence C."/>
            <person name="Scott J.A."/>
            <person name="Spatafora J.W."/>
            <person name="Turgeon B.G."/>
            <person name="de Wit P.J.G.M."/>
            <person name="Zhong S."/>
            <person name="Goodwin S.B."/>
            <person name="Grigoriev I.V."/>
        </authorList>
    </citation>
    <scope>NUCLEOTIDE SEQUENCE [LARGE SCALE GENOMIC DNA]</scope>
    <source>
        <strain evidence="7 8">SO2202</strain>
    </source>
</reference>
<evidence type="ECO:0000313" key="8">
    <source>
        <dbReference type="Proteomes" id="UP000016931"/>
    </source>
</evidence>
<feature type="domain" description="PPIase FKBP-type" evidence="6">
    <location>
        <begin position="20"/>
        <end position="107"/>
    </location>
</feature>
<evidence type="ECO:0000259" key="6">
    <source>
        <dbReference type="PROSITE" id="PS50059"/>
    </source>
</evidence>
<keyword evidence="8" id="KW-1185">Reference proteome</keyword>
<gene>
    <name evidence="7" type="ORF">SEPMUDRAFT_127917</name>
</gene>
<dbReference type="STRING" id="692275.M3D1B4"/>
<dbReference type="SUPFAM" id="SSF54534">
    <property type="entry name" value="FKBP-like"/>
    <property type="match status" value="1"/>
</dbReference>
<evidence type="ECO:0000256" key="1">
    <source>
        <dbReference type="ARBA" id="ARBA00000971"/>
    </source>
</evidence>
<dbReference type="RefSeq" id="XP_016758399.1">
    <property type="nucleotide sequence ID" value="XM_016902179.1"/>
</dbReference>
<name>M3D1B4_SPHMS</name>
<dbReference type="eggNOG" id="KOG0544">
    <property type="taxonomic scope" value="Eukaryota"/>
</dbReference>
<dbReference type="Proteomes" id="UP000016931">
    <property type="component" value="Unassembled WGS sequence"/>
</dbReference>
<dbReference type="EMBL" id="KB456268">
    <property type="protein sequence ID" value="EMF10278.1"/>
    <property type="molecule type" value="Genomic_DNA"/>
</dbReference>
<dbReference type="OrthoDB" id="1902587at2759"/>
<dbReference type="HOGENOM" id="CLU_013615_12_1_1"/>
<dbReference type="GO" id="GO:0003755">
    <property type="term" value="F:peptidyl-prolyl cis-trans isomerase activity"/>
    <property type="evidence" value="ECO:0007669"/>
    <property type="project" value="UniProtKB-KW"/>
</dbReference>
<dbReference type="InterPro" id="IPR050689">
    <property type="entry name" value="FKBP-type_PPIase"/>
</dbReference>
<dbReference type="PROSITE" id="PS50059">
    <property type="entry name" value="FKBP_PPIASE"/>
    <property type="match status" value="1"/>
</dbReference>
<sequence>MGVTKDVIKEGDGTTIAKSGDDIVMEYTGTLEDGKQFDSSRGRAPFAVKIGTGRVIRGWEEGIPGMSLGERAKLTITGDYAYGKQGYPGLIPPNATLIFDVELVAVNGKKA</sequence>
<keyword evidence="2 5" id="KW-0697">Rotamase</keyword>
<proteinExistence type="inferred from homology"/>
<dbReference type="PANTHER" id="PTHR10516:SF443">
    <property type="entry name" value="FK506-BINDING PROTEIN 59-RELATED"/>
    <property type="match status" value="1"/>
</dbReference>
<evidence type="ECO:0000313" key="7">
    <source>
        <dbReference type="EMBL" id="EMF10278.1"/>
    </source>
</evidence>
<evidence type="ECO:0000256" key="4">
    <source>
        <dbReference type="ARBA" id="ARBA00038106"/>
    </source>
</evidence>
<accession>M3D1B4</accession>
<organism evidence="7 8">
    <name type="scientific">Sphaerulina musiva (strain SO2202)</name>
    <name type="common">Poplar stem canker fungus</name>
    <name type="synonym">Septoria musiva</name>
    <dbReference type="NCBI Taxonomy" id="692275"/>
    <lineage>
        <taxon>Eukaryota</taxon>
        <taxon>Fungi</taxon>
        <taxon>Dikarya</taxon>
        <taxon>Ascomycota</taxon>
        <taxon>Pezizomycotina</taxon>
        <taxon>Dothideomycetes</taxon>
        <taxon>Dothideomycetidae</taxon>
        <taxon>Mycosphaerellales</taxon>
        <taxon>Mycosphaerellaceae</taxon>
        <taxon>Sphaerulina</taxon>
    </lineage>
</organism>
<dbReference type="Gene3D" id="3.10.50.40">
    <property type="match status" value="1"/>
</dbReference>
<evidence type="ECO:0000256" key="2">
    <source>
        <dbReference type="ARBA" id="ARBA00023110"/>
    </source>
</evidence>
<dbReference type="AlphaFoldDB" id="M3D1B4"/>
<dbReference type="InterPro" id="IPR046357">
    <property type="entry name" value="PPIase_dom_sf"/>
</dbReference>
<dbReference type="GO" id="GO:0005737">
    <property type="term" value="C:cytoplasm"/>
    <property type="evidence" value="ECO:0007669"/>
    <property type="project" value="TreeGrafter"/>
</dbReference>
<dbReference type="FunFam" id="3.10.50.40:FF:000025">
    <property type="entry name" value="Peptidylprolyl isomerase"/>
    <property type="match status" value="1"/>
</dbReference>
<dbReference type="InterPro" id="IPR001179">
    <property type="entry name" value="PPIase_FKBP_dom"/>
</dbReference>
<keyword evidence="3 5" id="KW-0413">Isomerase</keyword>